<name>A0ABQ2S4R7_9DEIO</name>
<dbReference type="SUPFAM" id="SSF46785">
    <property type="entry name" value="Winged helix' DNA-binding domain"/>
    <property type="match status" value="1"/>
</dbReference>
<dbReference type="EMBL" id="BMQN01000006">
    <property type="protein sequence ID" value="GGR97871.1"/>
    <property type="molecule type" value="Genomic_DNA"/>
</dbReference>
<reference evidence="3" key="1">
    <citation type="journal article" date="2019" name="Int. J. Syst. Evol. Microbiol.">
        <title>The Global Catalogue of Microorganisms (GCM) 10K type strain sequencing project: providing services to taxonomists for standard genome sequencing and annotation.</title>
        <authorList>
            <consortium name="The Broad Institute Genomics Platform"/>
            <consortium name="The Broad Institute Genome Sequencing Center for Infectious Disease"/>
            <person name="Wu L."/>
            <person name="Ma J."/>
        </authorList>
    </citation>
    <scope>NUCLEOTIDE SEQUENCE [LARGE SCALE GENOMIC DNA]</scope>
    <source>
        <strain evidence="3">JCM 31405</strain>
    </source>
</reference>
<evidence type="ECO:0000259" key="1">
    <source>
        <dbReference type="Pfam" id="PF17782"/>
    </source>
</evidence>
<sequence>MTARPPSSPPASPLGALLHAIGIQPRTPDELARALGSTPGALSGMLRTLQSGGYVQDATPQQDGCACGPCALKSMCRNADSAEPALHLLRLTPRGETYLRRLT</sequence>
<dbReference type="Gene3D" id="1.10.10.10">
    <property type="entry name" value="Winged helix-like DNA-binding domain superfamily/Winged helix DNA-binding domain"/>
    <property type="match status" value="1"/>
</dbReference>
<evidence type="ECO:0000313" key="2">
    <source>
        <dbReference type="EMBL" id="GGR97871.1"/>
    </source>
</evidence>
<feature type="domain" description="DprA winged helix" evidence="1">
    <location>
        <begin position="2"/>
        <end position="49"/>
    </location>
</feature>
<dbReference type="InterPro" id="IPR036390">
    <property type="entry name" value="WH_DNA-bd_sf"/>
</dbReference>
<organism evidence="2 3">
    <name type="scientific">Deinococcus sedimenti</name>
    <dbReference type="NCBI Taxonomy" id="1867090"/>
    <lineage>
        <taxon>Bacteria</taxon>
        <taxon>Thermotogati</taxon>
        <taxon>Deinococcota</taxon>
        <taxon>Deinococci</taxon>
        <taxon>Deinococcales</taxon>
        <taxon>Deinococcaceae</taxon>
        <taxon>Deinococcus</taxon>
    </lineage>
</organism>
<dbReference type="InterPro" id="IPR036388">
    <property type="entry name" value="WH-like_DNA-bd_sf"/>
</dbReference>
<keyword evidence="3" id="KW-1185">Reference proteome</keyword>
<evidence type="ECO:0000313" key="3">
    <source>
        <dbReference type="Proteomes" id="UP000644548"/>
    </source>
</evidence>
<proteinExistence type="predicted"/>
<dbReference type="RefSeq" id="WP_189073585.1">
    <property type="nucleotide sequence ID" value="NZ_BMQN01000006.1"/>
</dbReference>
<dbReference type="InterPro" id="IPR041614">
    <property type="entry name" value="DprA_WH"/>
</dbReference>
<dbReference type="Proteomes" id="UP000644548">
    <property type="component" value="Unassembled WGS sequence"/>
</dbReference>
<protein>
    <recommendedName>
        <fullName evidence="1">DprA winged helix domain-containing protein</fullName>
    </recommendedName>
</protein>
<gene>
    <name evidence="2" type="ORF">GCM10008960_25710</name>
</gene>
<dbReference type="Pfam" id="PF17782">
    <property type="entry name" value="WHD_DprA"/>
    <property type="match status" value="1"/>
</dbReference>
<accession>A0ABQ2S4R7</accession>
<comment type="caution">
    <text evidence="2">The sequence shown here is derived from an EMBL/GenBank/DDBJ whole genome shotgun (WGS) entry which is preliminary data.</text>
</comment>